<dbReference type="PANTHER" id="PTHR42879:SF2">
    <property type="entry name" value="3-OXOACYL-[ACYL-CARRIER-PROTEIN] REDUCTASE FABG"/>
    <property type="match status" value="1"/>
</dbReference>
<dbReference type="GO" id="GO:0032787">
    <property type="term" value="P:monocarboxylic acid metabolic process"/>
    <property type="evidence" value="ECO:0007669"/>
    <property type="project" value="UniProtKB-ARBA"/>
</dbReference>
<keyword evidence="10" id="KW-1185">Reference proteome</keyword>
<proteinExistence type="inferred from homology"/>
<comment type="subcellular location">
    <subcellularLocation>
        <location evidence="1">Secreted</location>
        <location evidence="1">Cell wall</location>
    </subcellularLocation>
</comment>
<dbReference type="PRINTS" id="PR00081">
    <property type="entry name" value="GDHRDH"/>
</dbReference>
<dbReference type="GO" id="GO:0004316">
    <property type="term" value="F:3-oxoacyl-[acyl-carrier-protein] reductase (NADPH) activity"/>
    <property type="evidence" value="ECO:0007669"/>
    <property type="project" value="UniProtKB-EC"/>
</dbReference>
<evidence type="ECO:0000256" key="4">
    <source>
        <dbReference type="ARBA" id="ARBA00023002"/>
    </source>
</evidence>
<organism evidence="9 10">
    <name type="scientific">Tsukamurella tyrosinosolvens</name>
    <dbReference type="NCBI Taxonomy" id="57704"/>
    <lineage>
        <taxon>Bacteria</taxon>
        <taxon>Bacillati</taxon>
        <taxon>Actinomycetota</taxon>
        <taxon>Actinomycetes</taxon>
        <taxon>Mycobacteriales</taxon>
        <taxon>Tsukamurellaceae</taxon>
        <taxon>Tsukamurella</taxon>
    </lineage>
</organism>
<comment type="similarity">
    <text evidence="2 7">Belongs to the short-chain dehydrogenases/reductases (SDR) family.</text>
</comment>
<protein>
    <recommendedName>
        <fullName evidence="5">3-oxoacyl-[acyl-carrier-protein] reductase MabA</fullName>
    </recommendedName>
</protein>
<dbReference type="InterPro" id="IPR002347">
    <property type="entry name" value="SDR_fam"/>
</dbReference>
<dbReference type="RefSeq" id="WP_068740624.1">
    <property type="nucleotide sequence ID" value="NZ_FNSA01000003.1"/>
</dbReference>
<sequence>MSALNGKIAVVTGSGRGIGREIALKLAADGAAIVVNDLDEEPAAQTVADIEAAGGRAVACPGSVTEEGFAERFVGTAVDELGGLDIIVNNAGYTWDSVVQKMTDEQWDAILDVHLKAPFRILRAAQPVISGLVKAARAEGREVPCRKVVNISSIAGLGGNAGQANYAAAKAGVTGLTKTIAKEWGRYNVTVNTIAFGLITTRLTEAPAGGDGSIDVAGREIKVGVNPQLLDAMAAQIPLGRAGTPQEAAGAVYLLCRPESDYVSAQTLVCGGGYMI</sequence>
<evidence type="ECO:0000256" key="3">
    <source>
        <dbReference type="ARBA" id="ARBA00022512"/>
    </source>
</evidence>
<dbReference type="PRINTS" id="PR00080">
    <property type="entry name" value="SDRFAMILY"/>
</dbReference>
<evidence type="ECO:0000256" key="1">
    <source>
        <dbReference type="ARBA" id="ARBA00004191"/>
    </source>
</evidence>
<comment type="catalytic activity">
    <reaction evidence="6">
        <text>a (3R)-hydroxyacyl-[ACP] + NADP(+) = a 3-oxoacyl-[ACP] + NADPH + H(+)</text>
        <dbReference type="Rhea" id="RHEA:17397"/>
        <dbReference type="Rhea" id="RHEA-COMP:9916"/>
        <dbReference type="Rhea" id="RHEA-COMP:9945"/>
        <dbReference type="ChEBI" id="CHEBI:15378"/>
        <dbReference type="ChEBI" id="CHEBI:57783"/>
        <dbReference type="ChEBI" id="CHEBI:58349"/>
        <dbReference type="ChEBI" id="CHEBI:78776"/>
        <dbReference type="ChEBI" id="CHEBI:78827"/>
        <dbReference type="EC" id="1.1.1.100"/>
    </reaction>
    <physiologicalReaction direction="right-to-left" evidence="6">
        <dbReference type="Rhea" id="RHEA:17399"/>
    </physiologicalReaction>
</comment>
<dbReference type="PANTHER" id="PTHR42879">
    <property type="entry name" value="3-OXOACYL-(ACYL-CARRIER-PROTEIN) REDUCTASE"/>
    <property type="match status" value="1"/>
</dbReference>
<dbReference type="Pfam" id="PF00106">
    <property type="entry name" value="adh_short"/>
    <property type="match status" value="1"/>
</dbReference>
<dbReference type="STRING" id="57704.SAMN04489793_0636"/>
<evidence type="ECO:0000313" key="10">
    <source>
        <dbReference type="Proteomes" id="UP000182241"/>
    </source>
</evidence>
<evidence type="ECO:0000256" key="7">
    <source>
        <dbReference type="RuleBase" id="RU000363"/>
    </source>
</evidence>
<keyword evidence="4" id="KW-0560">Oxidoreductase</keyword>
<dbReference type="SMART" id="SM00822">
    <property type="entry name" value="PKS_KR"/>
    <property type="match status" value="1"/>
</dbReference>
<keyword evidence="3" id="KW-0964">Secreted</keyword>
<accession>A0A1H4LN61</accession>
<name>A0A1H4LN61_TSUTY</name>
<keyword evidence="3" id="KW-0134">Cell wall</keyword>
<dbReference type="SUPFAM" id="SSF51735">
    <property type="entry name" value="NAD(P)-binding Rossmann-fold domains"/>
    <property type="match status" value="1"/>
</dbReference>
<evidence type="ECO:0000259" key="8">
    <source>
        <dbReference type="SMART" id="SM00822"/>
    </source>
</evidence>
<dbReference type="FunFam" id="3.40.50.720:FF:000084">
    <property type="entry name" value="Short-chain dehydrogenase reductase"/>
    <property type="match status" value="1"/>
</dbReference>
<reference evidence="10" key="1">
    <citation type="submission" date="2016-10" db="EMBL/GenBank/DDBJ databases">
        <authorList>
            <person name="Varghese N."/>
            <person name="Submissions S."/>
        </authorList>
    </citation>
    <scope>NUCLEOTIDE SEQUENCE [LARGE SCALE GENOMIC DNA]</scope>
    <source>
        <strain evidence="10">DSM 44234</strain>
    </source>
</reference>
<dbReference type="AlphaFoldDB" id="A0A1H4LN61"/>
<dbReference type="EMBL" id="FNSA01000003">
    <property type="protein sequence ID" value="SEB72068.1"/>
    <property type="molecule type" value="Genomic_DNA"/>
</dbReference>
<gene>
    <name evidence="9" type="ORF">SAMN04489793_0636</name>
</gene>
<evidence type="ECO:0000256" key="5">
    <source>
        <dbReference type="ARBA" id="ARBA00040781"/>
    </source>
</evidence>
<dbReference type="InterPro" id="IPR036291">
    <property type="entry name" value="NAD(P)-bd_dom_sf"/>
</dbReference>
<dbReference type="InterPro" id="IPR050259">
    <property type="entry name" value="SDR"/>
</dbReference>
<dbReference type="Proteomes" id="UP000182241">
    <property type="component" value="Unassembled WGS sequence"/>
</dbReference>
<dbReference type="OrthoDB" id="9804774at2"/>
<dbReference type="InterPro" id="IPR057326">
    <property type="entry name" value="KR_dom"/>
</dbReference>
<dbReference type="Gene3D" id="3.40.50.720">
    <property type="entry name" value="NAD(P)-binding Rossmann-like Domain"/>
    <property type="match status" value="1"/>
</dbReference>
<dbReference type="PROSITE" id="PS00061">
    <property type="entry name" value="ADH_SHORT"/>
    <property type="match status" value="1"/>
</dbReference>
<evidence type="ECO:0000256" key="2">
    <source>
        <dbReference type="ARBA" id="ARBA00006484"/>
    </source>
</evidence>
<evidence type="ECO:0000313" key="9">
    <source>
        <dbReference type="EMBL" id="SEB72068.1"/>
    </source>
</evidence>
<feature type="domain" description="Ketoreductase" evidence="8">
    <location>
        <begin position="7"/>
        <end position="187"/>
    </location>
</feature>
<dbReference type="InterPro" id="IPR020904">
    <property type="entry name" value="Sc_DH/Rdtase_CS"/>
</dbReference>
<evidence type="ECO:0000256" key="6">
    <source>
        <dbReference type="ARBA" id="ARBA00047400"/>
    </source>
</evidence>